<evidence type="ECO:0000313" key="2">
    <source>
        <dbReference type="Proteomes" id="UP000186002"/>
    </source>
</evidence>
<dbReference type="EMBL" id="FRBW01000006">
    <property type="protein sequence ID" value="SHN12443.1"/>
    <property type="molecule type" value="Genomic_DNA"/>
</dbReference>
<keyword evidence="2" id="KW-1185">Reference proteome</keyword>
<dbReference type="Proteomes" id="UP000186002">
    <property type="component" value="Unassembled WGS sequence"/>
</dbReference>
<dbReference type="STRING" id="735517.SAMN05444272_4160"/>
<evidence type="ECO:0000313" key="1">
    <source>
        <dbReference type="EMBL" id="SHN12443.1"/>
    </source>
</evidence>
<sequence length="53" mass="6218">METGWPMPKHDGHTLAALSKDIRSRDSSETMHVIPKDRHIDILKFDFFYFPCV</sequence>
<organism evidence="1 2">
    <name type="scientific">Roseibium suaedae</name>
    <dbReference type="NCBI Taxonomy" id="735517"/>
    <lineage>
        <taxon>Bacteria</taxon>
        <taxon>Pseudomonadati</taxon>
        <taxon>Pseudomonadota</taxon>
        <taxon>Alphaproteobacteria</taxon>
        <taxon>Hyphomicrobiales</taxon>
        <taxon>Stappiaceae</taxon>
        <taxon>Roseibium</taxon>
    </lineage>
</organism>
<dbReference type="AlphaFoldDB" id="A0A1M7P766"/>
<protein>
    <submittedName>
        <fullName evidence="1">Uncharacterized protein</fullName>
    </submittedName>
</protein>
<gene>
    <name evidence="1" type="ORF">SAMN05444272_4160</name>
</gene>
<accession>A0A1M7P766</accession>
<proteinExistence type="predicted"/>
<reference evidence="1 2" key="1">
    <citation type="submission" date="2016-11" db="EMBL/GenBank/DDBJ databases">
        <authorList>
            <person name="Jaros S."/>
            <person name="Januszkiewicz K."/>
            <person name="Wedrychowicz H."/>
        </authorList>
    </citation>
    <scope>NUCLEOTIDE SEQUENCE [LARGE SCALE GENOMIC DNA]</scope>
    <source>
        <strain evidence="1 2">DSM 22153</strain>
    </source>
</reference>
<name>A0A1M7P766_9HYPH</name>